<comment type="similarity">
    <text evidence="1">Belongs to the LysR transcriptional regulatory family.</text>
</comment>
<dbReference type="GO" id="GO:0003700">
    <property type="term" value="F:DNA-binding transcription factor activity"/>
    <property type="evidence" value="ECO:0007669"/>
    <property type="project" value="InterPro"/>
</dbReference>
<comment type="caution">
    <text evidence="6">The sequence shown here is derived from an EMBL/GenBank/DDBJ whole genome shotgun (WGS) entry which is preliminary data.</text>
</comment>
<dbReference type="PRINTS" id="PR00039">
    <property type="entry name" value="HTHLYSR"/>
</dbReference>
<feature type="domain" description="HTH lysR-type" evidence="5">
    <location>
        <begin position="1"/>
        <end position="58"/>
    </location>
</feature>
<dbReference type="Pfam" id="PF03466">
    <property type="entry name" value="LysR_substrate"/>
    <property type="match status" value="1"/>
</dbReference>
<dbReference type="FunFam" id="1.10.10.10:FF:000001">
    <property type="entry name" value="LysR family transcriptional regulator"/>
    <property type="match status" value="1"/>
</dbReference>
<dbReference type="PANTHER" id="PTHR30126">
    <property type="entry name" value="HTH-TYPE TRANSCRIPTIONAL REGULATOR"/>
    <property type="match status" value="1"/>
</dbReference>
<dbReference type="SUPFAM" id="SSF53850">
    <property type="entry name" value="Periplasmic binding protein-like II"/>
    <property type="match status" value="1"/>
</dbReference>
<dbReference type="AlphaFoldDB" id="A0A0J1IKY9"/>
<dbReference type="PROSITE" id="PS50931">
    <property type="entry name" value="HTH_LYSR"/>
    <property type="match status" value="1"/>
</dbReference>
<dbReference type="RefSeq" id="WP_047810344.1">
    <property type="nucleotide sequence ID" value="NZ_LDZY01000008.1"/>
</dbReference>
<evidence type="ECO:0000313" key="7">
    <source>
        <dbReference type="Proteomes" id="UP000036356"/>
    </source>
</evidence>
<proteinExistence type="inferred from homology"/>
<dbReference type="PANTHER" id="PTHR30126:SF39">
    <property type="entry name" value="HTH-TYPE TRANSCRIPTIONAL REGULATOR CYSL"/>
    <property type="match status" value="1"/>
</dbReference>
<dbReference type="PATRIC" id="fig|476652.3.peg.2611"/>
<dbReference type="Gene3D" id="3.40.190.290">
    <property type="match status" value="1"/>
</dbReference>
<dbReference type="SUPFAM" id="SSF46785">
    <property type="entry name" value="Winged helix' DNA-binding domain"/>
    <property type="match status" value="1"/>
</dbReference>
<reference evidence="6 7" key="1">
    <citation type="submission" date="2015-06" db="EMBL/GenBank/DDBJ databases">
        <title>Draft genome of the moderately acidophilic sulfate reducer Candidatus Desulfosporosinus acididurans strain M1.</title>
        <authorList>
            <person name="Poehlein A."/>
            <person name="Petzsch P."/>
            <person name="Johnson B.D."/>
            <person name="Schloemann M."/>
            <person name="Daniel R."/>
            <person name="Muehling M."/>
        </authorList>
    </citation>
    <scope>NUCLEOTIDE SEQUENCE [LARGE SCALE GENOMIC DNA]</scope>
    <source>
        <strain evidence="6 7">M1</strain>
    </source>
</reference>
<dbReference type="EMBL" id="LDZY01000008">
    <property type="protein sequence ID" value="KLU65361.1"/>
    <property type="molecule type" value="Genomic_DNA"/>
</dbReference>
<accession>A0A0J1IKY9</accession>
<organism evidence="6 7">
    <name type="scientific">Desulfosporosinus acididurans</name>
    <dbReference type="NCBI Taxonomy" id="476652"/>
    <lineage>
        <taxon>Bacteria</taxon>
        <taxon>Bacillati</taxon>
        <taxon>Bacillota</taxon>
        <taxon>Clostridia</taxon>
        <taxon>Eubacteriales</taxon>
        <taxon>Desulfitobacteriaceae</taxon>
        <taxon>Desulfosporosinus</taxon>
    </lineage>
</organism>
<evidence type="ECO:0000256" key="3">
    <source>
        <dbReference type="ARBA" id="ARBA00023125"/>
    </source>
</evidence>
<gene>
    <name evidence="6" type="primary">cysL_3</name>
    <name evidence="6" type="ORF">DEAC_c24980</name>
</gene>
<keyword evidence="7" id="KW-1185">Reference proteome</keyword>
<evidence type="ECO:0000256" key="2">
    <source>
        <dbReference type="ARBA" id="ARBA00023015"/>
    </source>
</evidence>
<keyword evidence="3" id="KW-0238">DNA-binding</keyword>
<dbReference type="CDD" id="cd08420">
    <property type="entry name" value="PBP2_CysL_like"/>
    <property type="match status" value="1"/>
</dbReference>
<dbReference type="Pfam" id="PF00126">
    <property type="entry name" value="HTH_1"/>
    <property type="match status" value="1"/>
</dbReference>
<dbReference type="Gene3D" id="1.10.10.10">
    <property type="entry name" value="Winged helix-like DNA-binding domain superfamily/Winged helix DNA-binding domain"/>
    <property type="match status" value="1"/>
</dbReference>
<evidence type="ECO:0000259" key="5">
    <source>
        <dbReference type="PROSITE" id="PS50931"/>
    </source>
</evidence>
<dbReference type="GO" id="GO:0000976">
    <property type="term" value="F:transcription cis-regulatory region binding"/>
    <property type="evidence" value="ECO:0007669"/>
    <property type="project" value="TreeGrafter"/>
</dbReference>
<name>A0A0J1IKY9_9FIRM</name>
<dbReference type="InterPro" id="IPR036390">
    <property type="entry name" value="WH_DNA-bd_sf"/>
</dbReference>
<evidence type="ECO:0000256" key="4">
    <source>
        <dbReference type="ARBA" id="ARBA00023163"/>
    </source>
</evidence>
<protein>
    <submittedName>
        <fullName evidence="6">HTH-type transcriptional regulator CysL</fullName>
    </submittedName>
</protein>
<evidence type="ECO:0000256" key="1">
    <source>
        <dbReference type="ARBA" id="ARBA00009437"/>
    </source>
</evidence>
<keyword evidence="2" id="KW-0805">Transcription regulation</keyword>
<dbReference type="InterPro" id="IPR005119">
    <property type="entry name" value="LysR_subst-bd"/>
</dbReference>
<evidence type="ECO:0000313" key="6">
    <source>
        <dbReference type="EMBL" id="KLU65361.1"/>
    </source>
</evidence>
<dbReference type="InterPro" id="IPR036388">
    <property type="entry name" value="WH-like_DNA-bd_sf"/>
</dbReference>
<keyword evidence="4" id="KW-0804">Transcription</keyword>
<dbReference type="InterPro" id="IPR000847">
    <property type="entry name" value="LysR_HTH_N"/>
</dbReference>
<dbReference type="Proteomes" id="UP000036356">
    <property type="component" value="Unassembled WGS sequence"/>
</dbReference>
<dbReference type="STRING" id="476652.DEAC_c24980"/>
<sequence length="297" mass="33084">MITESLKVFVTVIEQNSFSRAAEELFLSQPSVSLHIRNLENEFGAKLLHRSSRRLSLTPAGEALFRHAREILSHYDQAKSEINDLRHVVTGALKIGASFTIGEYVLPRFLAEVSENYPNVEVSVTIANTEEIAQLLHQNQLDIGIVEGQVSLPGIEEEPFMHDDMLLIVPNGHPLSKLSKVTPEDLQDQVWILRESGSGTRSFSDDLLKSLGVKINRSFVFSSNEGVKEAVINGLGITIVSRLVVHKEIAAKVIKTVPIKTKEKLQFSRKLSILHSQEPASSKAVGEFLEKLRLFEL</sequence>